<feature type="domain" description="DinB-like" evidence="1">
    <location>
        <begin position="11"/>
        <end position="159"/>
    </location>
</feature>
<dbReference type="SUPFAM" id="SSF109854">
    <property type="entry name" value="DinB/YfiT-like putative metalloenzymes"/>
    <property type="match status" value="1"/>
</dbReference>
<organism evidence="2 3">
    <name type="scientific">Chitinophaga chungangae</name>
    <dbReference type="NCBI Taxonomy" id="2821488"/>
    <lineage>
        <taxon>Bacteria</taxon>
        <taxon>Pseudomonadati</taxon>
        <taxon>Bacteroidota</taxon>
        <taxon>Chitinophagia</taxon>
        <taxon>Chitinophagales</taxon>
        <taxon>Chitinophagaceae</taxon>
        <taxon>Chitinophaga</taxon>
    </lineage>
</organism>
<evidence type="ECO:0000259" key="1">
    <source>
        <dbReference type="Pfam" id="PF12867"/>
    </source>
</evidence>
<reference evidence="3" key="1">
    <citation type="submission" date="2021-03" db="EMBL/GenBank/DDBJ databases">
        <title>Assistant Professor.</title>
        <authorList>
            <person name="Huq M.A."/>
        </authorList>
    </citation>
    <scope>NUCLEOTIDE SEQUENCE [LARGE SCALE GENOMIC DNA]</scope>
    <source>
        <strain evidence="3">MAH-28</strain>
    </source>
</reference>
<sequence>MEADIRIAADDAITEMAGLLASCSQEQANRVPFSGSWTAAQVVEHMRISISGCIELLQGGAKPTTHRSPDAKVPDLQVFLDYNIKMESPDFVQPEDKIYDKEALSKEMEKLRRELNGTLGGKDLNETLTGFDFPFLGELTRTELVHFVAWHTTRHNRQLRKIVGVLKGGEA</sequence>
<name>A0ABS3Y9A3_9BACT</name>
<dbReference type="EMBL" id="JAGHKP010000001">
    <property type="protein sequence ID" value="MBO9151267.1"/>
    <property type="molecule type" value="Genomic_DNA"/>
</dbReference>
<proteinExistence type="predicted"/>
<comment type="caution">
    <text evidence="2">The sequence shown here is derived from an EMBL/GenBank/DDBJ whole genome shotgun (WGS) entry which is preliminary data.</text>
</comment>
<dbReference type="Gene3D" id="1.20.120.450">
    <property type="entry name" value="dinb family like domain"/>
    <property type="match status" value="1"/>
</dbReference>
<dbReference type="InterPro" id="IPR034660">
    <property type="entry name" value="DinB/YfiT-like"/>
</dbReference>
<evidence type="ECO:0000313" key="3">
    <source>
        <dbReference type="Proteomes" id="UP000679126"/>
    </source>
</evidence>
<dbReference type="Pfam" id="PF12867">
    <property type="entry name" value="DinB_2"/>
    <property type="match status" value="1"/>
</dbReference>
<protein>
    <submittedName>
        <fullName evidence="2">DinB family protein</fullName>
    </submittedName>
</protein>
<accession>A0ABS3Y9A3</accession>
<dbReference type="Proteomes" id="UP000679126">
    <property type="component" value="Unassembled WGS sequence"/>
</dbReference>
<dbReference type="InterPro" id="IPR024775">
    <property type="entry name" value="DinB-like"/>
</dbReference>
<dbReference type="RefSeq" id="WP_209143306.1">
    <property type="nucleotide sequence ID" value="NZ_JAGHKP010000001.1"/>
</dbReference>
<keyword evidence="3" id="KW-1185">Reference proteome</keyword>
<gene>
    <name evidence="2" type="ORF">J7I43_03550</name>
</gene>
<evidence type="ECO:0000313" key="2">
    <source>
        <dbReference type="EMBL" id="MBO9151267.1"/>
    </source>
</evidence>